<keyword evidence="1" id="KW-0732">Signal</keyword>
<dbReference type="EMBL" id="CP003879">
    <property type="protein sequence ID" value="AFU68115.1"/>
    <property type="molecule type" value="Genomic_DNA"/>
</dbReference>
<dbReference type="RefSeq" id="WP_015023721.1">
    <property type="nucleotide sequence ID" value="NC_018721.1"/>
</dbReference>
<evidence type="ECO:0008006" key="4">
    <source>
        <dbReference type="Google" id="ProtNLM"/>
    </source>
</evidence>
<feature type="chain" id="PRO_5003877866" description="Sel1 repeat family protein" evidence="1">
    <location>
        <begin position="20"/>
        <end position="428"/>
    </location>
</feature>
<reference evidence="2" key="1">
    <citation type="submission" date="2006-03" db="EMBL/GenBank/DDBJ databases">
        <authorList>
            <person name="Bowman J."/>
            <person name="Ferriera S."/>
            <person name="Johnson J."/>
            <person name="Kravitz S."/>
            <person name="Halpern A."/>
            <person name="Remington K."/>
            <person name="Beeson K."/>
            <person name="Tran B."/>
            <person name="Rogers Y.-H."/>
            <person name="Friedman R."/>
            <person name="Venter J.C."/>
        </authorList>
    </citation>
    <scope>NUCLEOTIDE SEQUENCE [LARGE SCALE GENOMIC DNA]</scope>
    <source>
        <strain evidence="2">ATCC 700755</strain>
    </source>
</reference>
<dbReference type="InterPro" id="IPR006597">
    <property type="entry name" value="Sel1-like"/>
</dbReference>
<keyword evidence="3" id="KW-1185">Reference proteome</keyword>
<dbReference type="SMART" id="SM00671">
    <property type="entry name" value="SEL1"/>
    <property type="match status" value="2"/>
</dbReference>
<feature type="signal peptide" evidence="1">
    <location>
        <begin position="1"/>
        <end position="19"/>
    </location>
</feature>
<name>K4IRM5_PSYTT</name>
<accession>K4IRM5</accession>
<dbReference type="KEGG" id="ptq:P700755_001154"/>
<organism evidence="2 3">
    <name type="scientific">Psychroflexus torquis (strain ATCC 700755 / CIP 106069 / ACAM 623)</name>
    <dbReference type="NCBI Taxonomy" id="313595"/>
    <lineage>
        <taxon>Bacteria</taxon>
        <taxon>Pseudomonadati</taxon>
        <taxon>Bacteroidota</taxon>
        <taxon>Flavobacteriia</taxon>
        <taxon>Flavobacteriales</taxon>
        <taxon>Flavobacteriaceae</taxon>
        <taxon>Psychroflexus</taxon>
    </lineage>
</organism>
<dbReference type="STRING" id="313595.P700755_001154"/>
<dbReference type="OrthoDB" id="1149385at2"/>
<dbReference type="HOGENOM" id="CLU_640714_0_0_10"/>
<evidence type="ECO:0000313" key="2">
    <source>
        <dbReference type="EMBL" id="AFU68115.1"/>
    </source>
</evidence>
<sequence>MKIKIILLLIIGLSLNTMAQNPEAMAKYHFIEAQNAYGNGDNNTATTHLEDCIEALTKTNAKIEALYTNIYLSKKEYLKAKKHITVYFEIAQEDHSDYMKMISLSTTNENNFKKAEQEKIVELKRQADMGVTDFSNYDEIADFGSDNDWANKIQSSRNSTSFIKSELEKAKKYKSAQGKARLAFFYLEGIGIIESENWKDDYTKAENLCLDGVNLKLSLACYIYARTKYGMDSGEEAYFNLLQIADGKIDIADYAIGYMYLSEYTDEGTPYKPTLGLEYYKKGFGKLKVVNSEAASRIASSIASAYSKYDNEITRDKTLQLEWLKKSYNTFPNGRAAFSIADFYLYNYKNPQYNISKSEIGKWYQRSADLGYRPGMSQVAYAYMKGYFGYSMNKNLAIQWYKKAANKGDKSAIKSLKELGIDYIPNKG</sequence>
<reference evidence="2" key="2">
    <citation type="submission" date="2012-09" db="EMBL/GenBank/DDBJ databases">
        <title>The complete sequence of Psychroflexus torquis an extreme psychrophile from sea-ice that is stimulated by light.</title>
        <authorList>
            <person name="Feng S."/>
            <person name="Powell S.M."/>
            <person name="Bowman J.P."/>
        </authorList>
    </citation>
    <scope>NUCLEOTIDE SEQUENCE [LARGE SCALE GENOMIC DNA]</scope>
    <source>
        <strain evidence="2">ATCC 700755</strain>
    </source>
</reference>
<dbReference type="Pfam" id="PF08238">
    <property type="entry name" value="Sel1"/>
    <property type="match status" value="4"/>
</dbReference>
<dbReference type="SUPFAM" id="SSF81901">
    <property type="entry name" value="HCP-like"/>
    <property type="match status" value="1"/>
</dbReference>
<dbReference type="Gene3D" id="1.25.40.10">
    <property type="entry name" value="Tetratricopeptide repeat domain"/>
    <property type="match status" value="2"/>
</dbReference>
<dbReference type="Proteomes" id="UP000008514">
    <property type="component" value="Chromosome"/>
</dbReference>
<dbReference type="AlphaFoldDB" id="K4IRM5"/>
<dbReference type="eggNOG" id="COG0790">
    <property type="taxonomic scope" value="Bacteria"/>
</dbReference>
<dbReference type="InterPro" id="IPR011990">
    <property type="entry name" value="TPR-like_helical_dom_sf"/>
</dbReference>
<gene>
    <name evidence="2" type="ordered locus">P700755_001154</name>
</gene>
<protein>
    <recommendedName>
        <fullName evidence="4">Sel1 repeat family protein</fullName>
    </recommendedName>
</protein>
<evidence type="ECO:0000256" key="1">
    <source>
        <dbReference type="SAM" id="SignalP"/>
    </source>
</evidence>
<proteinExistence type="predicted"/>
<evidence type="ECO:0000313" key="3">
    <source>
        <dbReference type="Proteomes" id="UP000008514"/>
    </source>
</evidence>